<dbReference type="InterPro" id="IPR010998">
    <property type="entry name" value="Integrase_recombinase_N"/>
</dbReference>
<sequence>MGTIYVTVIRLKYVHRFKDRYGRVRHYLRKPGCKRVPLPDPADKNFYREYERLLNGLPPEAAKSQPIRSAIPGSLADLICHWRTTHAYKSKEPSTQAVYNRLIKRIEQADYSRAAAATMAPANVRYIMRQFSDSPTTANRILTILNSLMDAAIDLGWRDNNPCFGVKRIRVESEGIHSWTDAEIKAYEARWPSGSKQRLAFALLLYTGQRRSDIVKMGPADYKEISGQRMISVTQQKTNVKLLIPIHGSLQRELAAWAFEGQSTFLLAERGKPYSANGFYNSFSDWCRGAGLPTGCSPHGLRKAAGRKLAEAGCTPHQIAAILGHKTLTEVERYTRAADQSLLAIEAMKKMT</sequence>
<proteinExistence type="predicted"/>
<dbReference type="Gene3D" id="1.10.150.130">
    <property type="match status" value="1"/>
</dbReference>
<dbReference type="PROSITE" id="PS51898">
    <property type="entry name" value="TYR_RECOMBINASE"/>
    <property type="match status" value="1"/>
</dbReference>
<keyword evidence="1" id="KW-0229">DNA integration</keyword>
<dbReference type="Gene3D" id="1.10.443.10">
    <property type="entry name" value="Intergrase catalytic core"/>
    <property type="match status" value="1"/>
</dbReference>
<evidence type="ECO:0000256" key="1">
    <source>
        <dbReference type="ARBA" id="ARBA00022908"/>
    </source>
</evidence>
<name>A0A087PXG1_9PROT</name>
<keyword evidence="3" id="KW-0233">DNA recombination</keyword>
<dbReference type="GO" id="GO:0015074">
    <property type="term" value="P:DNA integration"/>
    <property type="evidence" value="ECO:0007669"/>
    <property type="project" value="UniProtKB-KW"/>
</dbReference>
<dbReference type="GO" id="GO:0006310">
    <property type="term" value="P:DNA recombination"/>
    <property type="evidence" value="ECO:0007669"/>
    <property type="project" value="UniProtKB-KW"/>
</dbReference>
<dbReference type="InterPro" id="IPR002104">
    <property type="entry name" value="Integrase_catalytic"/>
</dbReference>
<dbReference type="InterPro" id="IPR011010">
    <property type="entry name" value="DNA_brk_join_enz"/>
</dbReference>
<accession>A0A087PXG1</accession>
<comment type="caution">
    <text evidence="4">The sequence shown here is derived from an EMBL/GenBank/DDBJ whole genome shotgun (WGS) entry which is preliminary data.</text>
</comment>
<dbReference type="PANTHER" id="PTHR30349">
    <property type="entry name" value="PHAGE INTEGRASE-RELATED"/>
    <property type="match status" value="1"/>
</dbReference>
<dbReference type="AlphaFoldDB" id="A0A087PXG1"/>
<protein>
    <submittedName>
        <fullName evidence="4">Phage related integrase</fullName>
    </submittedName>
</protein>
<dbReference type="Proteomes" id="UP000077349">
    <property type="component" value="Unassembled WGS sequence"/>
</dbReference>
<dbReference type="STRING" id="178901.AmDm5_0505"/>
<dbReference type="InterPro" id="IPR050090">
    <property type="entry name" value="Tyrosine_recombinase_XerCD"/>
</dbReference>
<evidence type="ECO:0000313" key="5">
    <source>
        <dbReference type="Proteomes" id="UP000077349"/>
    </source>
</evidence>
<dbReference type="GO" id="GO:0003677">
    <property type="term" value="F:DNA binding"/>
    <property type="evidence" value="ECO:0007669"/>
    <property type="project" value="UniProtKB-KW"/>
</dbReference>
<dbReference type="InterPro" id="IPR013762">
    <property type="entry name" value="Integrase-like_cat_sf"/>
</dbReference>
<reference evidence="4 5" key="1">
    <citation type="submission" date="2016-03" db="EMBL/GenBank/DDBJ databases">
        <title>Draft genome sequence of Acetobacter malorum CECT 7742, a strain isolated from strawberry vinegar.</title>
        <authorList>
            <person name="Sainz F."/>
            <person name="Mas A."/>
            <person name="Torija M.J."/>
        </authorList>
    </citation>
    <scope>NUCLEOTIDE SEQUENCE [LARGE SCALE GENOMIC DNA]</scope>
    <source>
        <strain evidence="4 5">CECT 7742</strain>
    </source>
</reference>
<evidence type="ECO:0000256" key="3">
    <source>
        <dbReference type="ARBA" id="ARBA00023172"/>
    </source>
</evidence>
<gene>
    <name evidence="4" type="ORF">Amal_00519</name>
</gene>
<keyword evidence="2" id="KW-0238">DNA-binding</keyword>
<organism evidence="4 5">
    <name type="scientific">Acetobacter malorum</name>
    <dbReference type="NCBI Taxonomy" id="178901"/>
    <lineage>
        <taxon>Bacteria</taxon>
        <taxon>Pseudomonadati</taxon>
        <taxon>Pseudomonadota</taxon>
        <taxon>Alphaproteobacteria</taxon>
        <taxon>Acetobacterales</taxon>
        <taxon>Acetobacteraceae</taxon>
        <taxon>Acetobacter</taxon>
    </lineage>
</organism>
<dbReference type="eggNOG" id="COG0582">
    <property type="taxonomic scope" value="Bacteria"/>
</dbReference>
<dbReference type="Pfam" id="PF00589">
    <property type="entry name" value="Phage_integrase"/>
    <property type="match status" value="1"/>
</dbReference>
<dbReference type="PATRIC" id="fig|178901.10.peg.495"/>
<dbReference type="EMBL" id="LVHD01000003">
    <property type="protein sequence ID" value="OAG78506.1"/>
    <property type="molecule type" value="Genomic_DNA"/>
</dbReference>
<evidence type="ECO:0000256" key="2">
    <source>
        <dbReference type="ARBA" id="ARBA00023125"/>
    </source>
</evidence>
<evidence type="ECO:0000313" key="4">
    <source>
        <dbReference type="EMBL" id="OAG78506.1"/>
    </source>
</evidence>
<dbReference type="SUPFAM" id="SSF56349">
    <property type="entry name" value="DNA breaking-rejoining enzymes"/>
    <property type="match status" value="1"/>
</dbReference>